<feature type="region of interest" description="Disordered" evidence="1">
    <location>
        <begin position="626"/>
        <end position="713"/>
    </location>
</feature>
<feature type="compositionally biased region" description="Basic and acidic residues" evidence="1">
    <location>
        <begin position="1"/>
        <end position="10"/>
    </location>
</feature>
<keyword evidence="3" id="KW-1185">Reference proteome</keyword>
<dbReference type="EMBL" id="JAXQNO010000003">
    <property type="protein sequence ID" value="KAK4801467.1"/>
    <property type="molecule type" value="Genomic_DNA"/>
</dbReference>
<protein>
    <submittedName>
        <fullName evidence="2">Uncharacterized protein</fullName>
    </submittedName>
</protein>
<feature type="compositionally biased region" description="Low complexity" evidence="1">
    <location>
        <begin position="11"/>
        <end position="27"/>
    </location>
</feature>
<feature type="compositionally biased region" description="Basic and acidic residues" evidence="1">
    <location>
        <begin position="55"/>
        <end position="70"/>
    </location>
</feature>
<feature type="region of interest" description="Disordered" evidence="1">
    <location>
        <begin position="1"/>
        <end position="121"/>
    </location>
</feature>
<accession>A0AAN7RF55</accession>
<proteinExistence type="predicted"/>
<feature type="compositionally biased region" description="Basic and acidic residues" evidence="1">
    <location>
        <begin position="230"/>
        <end position="245"/>
    </location>
</feature>
<dbReference type="Proteomes" id="UP001346149">
    <property type="component" value="Unassembled WGS sequence"/>
</dbReference>
<comment type="caution">
    <text evidence="2">The sequence shown here is derived from an EMBL/GenBank/DDBJ whole genome shotgun (WGS) entry which is preliminary data.</text>
</comment>
<evidence type="ECO:0000313" key="2">
    <source>
        <dbReference type="EMBL" id="KAK4801467.1"/>
    </source>
</evidence>
<dbReference type="AlphaFoldDB" id="A0AAN7RF55"/>
<feature type="region of interest" description="Disordered" evidence="1">
    <location>
        <begin position="491"/>
        <end position="519"/>
    </location>
</feature>
<name>A0AAN7RF55_TRANT</name>
<evidence type="ECO:0000313" key="3">
    <source>
        <dbReference type="Proteomes" id="UP001346149"/>
    </source>
</evidence>
<dbReference type="InterPro" id="IPR040412">
    <property type="entry name" value="At1g65710-like"/>
</dbReference>
<feature type="compositionally biased region" description="Basic and acidic residues" evidence="1">
    <location>
        <begin position="183"/>
        <end position="195"/>
    </location>
</feature>
<dbReference type="PANTHER" id="PTHR34367">
    <property type="entry name" value="OS02G0734667 PROTEIN"/>
    <property type="match status" value="1"/>
</dbReference>
<feature type="region of interest" description="Disordered" evidence="1">
    <location>
        <begin position="152"/>
        <end position="389"/>
    </location>
</feature>
<feature type="compositionally biased region" description="Polar residues" evidence="1">
    <location>
        <begin position="280"/>
        <end position="291"/>
    </location>
</feature>
<gene>
    <name evidence="2" type="ORF">SAY86_021954</name>
</gene>
<feature type="compositionally biased region" description="Low complexity" evidence="1">
    <location>
        <begin position="157"/>
        <end position="173"/>
    </location>
</feature>
<reference evidence="2 3" key="1">
    <citation type="journal article" date="2023" name="Hortic Res">
        <title>Pangenome of water caltrop reveals structural variations and asymmetric subgenome divergence after allopolyploidization.</title>
        <authorList>
            <person name="Zhang X."/>
            <person name="Chen Y."/>
            <person name="Wang L."/>
            <person name="Yuan Y."/>
            <person name="Fang M."/>
            <person name="Shi L."/>
            <person name="Lu R."/>
            <person name="Comes H.P."/>
            <person name="Ma Y."/>
            <person name="Chen Y."/>
            <person name="Huang G."/>
            <person name="Zhou Y."/>
            <person name="Zheng Z."/>
            <person name="Qiu Y."/>
        </authorList>
    </citation>
    <scope>NUCLEOTIDE SEQUENCE [LARGE SCALE GENOMIC DNA]</scope>
    <source>
        <strain evidence="2">F231</strain>
    </source>
</reference>
<feature type="compositionally biased region" description="Basic residues" evidence="1">
    <location>
        <begin position="214"/>
        <end position="229"/>
    </location>
</feature>
<feature type="compositionally biased region" description="Polar residues" evidence="1">
    <location>
        <begin position="643"/>
        <end position="661"/>
    </location>
</feature>
<sequence length="713" mass="76551">MGTCFSKKDSSSASAPAVASTQAPVSAKQTEAVAPRAVDSPARKKGPAPQSKQAASEREEDGILKKEVFIIKHRKSHDRGISGHVAGSPASSDPKEKHGAEFDGGCSRDAPEASGNNARADATAALSVGTGIRTSSCTKEEVESILIQCGRLSRNNSSSGKPAAASSCPSSASRSRRYSGSKRSYDFDHPNENDGGRNIASEAGGCNEDERQQHRQSRPSPRHGSRRRTPSRERDQQHSGSTERRRVSRSPGRRSEICSEPAAGAENQKPVKLVSVPATVPSSTEPQSHPSAATVRRISVKRNVGGEGGAGGRSAASPRSQSPAIAMEGQGPLPAAPPQSLSRNSSSRKPDQSPHRRNPSFDGDPSRRHEQSPYRRNPLSEIDHNTPSAPIANKIVLPHINGRVQNRNNKENEGLENNLNTTQVIVILYCVFQIFFFHFNLYACFQVVLKTNVVDLGNKKATTTTQGTVIMVANPKQETEKLEIGIAEPDNQKQQKMTRSRSGRRSWGNLEFSPEKIQPNPTNSYTNLLLEDIQNFHQTNPAAAASFSLPACVAKAHSIFQAVADLNSNAPAPSSDFSGCALLEGMRAQPSYQLSSNCLKDPIVESEVGVDDDLVEPSMHKYVTLKRGSGVNPTPGDREEIESSGSNSFMGSTGTMQNQWEPGSADSADCWTSSSAPPVGLHEGRRKTNGKRREGGNLGQKVNGSGHGRIQCR</sequence>
<feature type="compositionally biased region" description="Low complexity" evidence="1">
    <location>
        <begin position="313"/>
        <end position="324"/>
    </location>
</feature>
<dbReference type="PANTHER" id="PTHR34367:SF1">
    <property type="entry name" value="OS04G0528600 PROTEIN"/>
    <property type="match status" value="1"/>
</dbReference>
<evidence type="ECO:0000256" key="1">
    <source>
        <dbReference type="SAM" id="MobiDB-lite"/>
    </source>
</evidence>
<organism evidence="2 3">
    <name type="scientific">Trapa natans</name>
    <name type="common">Water chestnut</name>
    <dbReference type="NCBI Taxonomy" id="22666"/>
    <lineage>
        <taxon>Eukaryota</taxon>
        <taxon>Viridiplantae</taxon>
        <taxon>Streptophyta</taxon>
        <taxon>Embryophyta</taxon>
        <taxon>Tracheophyta</taxon>
        <taxon>Spermatophyta</taxon>
        <taxon>Magnoliopsida</taxon>
        <taxon>eudicotyledons</taxon>
        <taxon>Gunneridae</taxon>
        <taxon>Pentapetalae</taxon>
        <taxon>rosids</taxon>
        <taxon>malvids</taxon>
        <taxon>Myrtales</taxon>
        <taxon>Lythraceae</taxon>
        <taxon>Trapa</taxon>
    </lineage>
</organism>
<feature type="compositionally biased region" description="Basic and acidic residues" evidence="1">
    <location>
        <begin position="364"/>
        <end position="373"/>
    </location>
</feature>